<reference evidence="2 3" key="1">
    <citation type="submission" date="2024-09" db="EMBL/GenBank/DDBJ databases">
        <authorList>
            <person name="Zhang Z.-H."/>
        </authorList>
    </citation>
    <scope>NUCLEOTIDE SEQUENCE [LARGE SCALE GENOMIC DNA]</scope>
    <source>
        <strain evidence="2 3">HHTR114</strain>
    </source>
</reference>
<name>A0ABW1KTH4_9PROT</name>
<dbReference type="InterPro" id="IPR003848">
    <property type="entry name" value="DUF218"/>
</dbReference>
<accession>A0ABW1KTH4</accession>
<proteinExistence type="predicted"/>
<dbReference type="EMBL" id="JBHPON010000001">
    <property type="protein sequence ID" value="MFC6034605.1"/>
    <property type="molecule type" value="Genomic_DNA"/>
</dbReference>
<evidence type="ECO:0000313" key="3">
    <source>
        <dbReference type="Proteomes" id="UP001596116"/>
    </source>
</evidence>
<comment type="caution">
    <text evidence="2">The sequence shown here is derived from an EMBL/GenBank/DDBJ whole genome shotgun (WGS) entry which is preliminary data.</text>
</comment>
<protein>
    <submittedName>
        <fullName evidence="2">YdcF family protein</fullName>
    </submittedName>
</protein>
<evidence type="ECO:0000259" key="1">
    <source>
        <dbReference type="Pfam" id="PF02698"/>
    </source>
</evidence>
<organism evidence="2 3">
    <name type="scientific">Hyphococcus aureus</name>
    <dbReference type="NCBI Taxonomy" id="2666033"/>
    <lineage>
        <taxon>Bacteria</taxon>
        <taxon>Pseudomonadati</taxon>
        <taxon>Pseudomonadota</taxon>
        <taxon>Alphaproteobacteria</taxon>
        <taxon>Parvularculales</taxon>
        <taxon>Parvularculaceae</taxon>
        <taxon>Hyphococcus</taxon>
    </lineage>
</organism>
<feature type="domain" description="DUF218" evidence="1">
    <location>
        <begin position="45"/>
        <end position="166"/>
    </location>
</feature>
<dbReference type="CDD" id="cd06259">
    <property type="entry name" value="YdcF-like"/>
    <property type="match status" value="1"/>
</dbReference>
<gene>
    <name evidence="2" type="ORF">ACFMB1_03565</name>
</gene>
<sequence>MRRLIAFLTGLALLWAGGLALFIAALPQPGATAASPVEGVAVYTGGGGARISSAMAIFADGAGERLLISGVHPDTSAARLSEFWVGPKEQFDCCVDLGRDALSTEGNAGELSAWAASHQYSNIILVTSDYHMPRALTVTRARMPDATIIPFAVASGYLDDQGRPASSQAVLKLAGEYTKFLLARVKALIPVGNR</sequence>
<dbReference type="Pfam" id="PF02698">
    <property type="entry name" value="DUF218"/>
    <property type="match status" value="1"/>
</dbReference>
<evidence type="ECO:0000313" key="2">
    <source>
        <dbReference type="EMBL" id="MFC6034605.1"/>
    </source>
</evidence>
<keyword evidence="3" id="KW-1185">Reference proteome</keyword>
<dbReference type="RefSeq" id="WP_379880059.1">
    <property type="nucleotide sequence ID" value="NZ_JBHPON010000001.1"/>
</dbReference>
<dbReference type="Proteomes" id="UP001596116">
    <property type="component" value="Unassembled WGS sequence"/>
</dbReference>